<feature type="compositionally biased region" description="Acidic residues" evidence="1">
    <location>
        <begin position="71"/>
        <end position="84"/>
    </location>
</feature>
<protein>
    <submittedName>
        <fullName evidence="3">LysM peptidoglycan-binding domain-containing protein</fullName>
    </submittedName>
</protein>
<dbReference type="EMBL" id="VFFF01000001">
    <property type="protein sequence ID" value="TNY32452.1"/>
    <property type="molecule type" value="Genomic_DNA"/>
</dbReference>
<sequence>MPIPLWKVLAYSAGALVATGTGVAVFQPELLSRPTVETPGEEGAEESTAAADATTEAPSAAPSDAPVEAASTEDPDPSDDEAAEAEAAGDIAAPSFDVVRIEPDGSGLVAGQAEPGEAISILLNGSETIRAEADGSGRFVAFLDLPPSDQPRTLALLADPEGAGRRSDQTVMVSPFTGEQVAAAEVEGSSDDGETVDLALADVGADDAELSGPAGGEQPVAATEVEPETATDAVQPDEDGLVSGSRATVDSAAPEAEGTDIASGSTADGAAGETGARDQTADNEDPADVDVDVAASMEPSDAGQSTDTEQASDIEQLAEADQPTESGQLVETGPAAEAVATEGDSSDVANADQPTDSDTAAELAQNATTGDAVTEPDAAAVDATAAAAVDADSAPVAEELALTETDEGPETDSASQGDVLAMIEETAPIGQVSESEVLSEQGSDLGPVSGGNVLGLSAHQSLPDGETATNPTVAQPSPTGADKGTDATGPQPASDDPTGAQVAESAGEIEAQPETFETADAATEVTEAPLNAAETTDAQPDSGEMTDPQSDVADASDPRPTTSEPTPDAAATDIAPEVAGGPAPDAPPLPGTGVADAGTTTVGAAPEEGDVAALAEAAPGEEVPQAEQATAPQPPESEPPEGGEAPQVAETAGTAPSAPSVIVADQDGVRVLQAARGGDAAPDVMSSVALDSITYDPEGDVAIAGRAGDEGFVRIYLDNAPITTSRIREDGVWRTTLPEIDTGVYTLRVDEVSADGEVLSRIETPFRREAPETVARVMAEETSRADFSVAVRTVQPGSTLWAIAEDRYGEGILYVKVFEANRDLIRDPNLIYPGQVFRLPEDG</sequence>
<gene>
    <name evidence="3" type="ORF">FHY64_03940</name>
</gene>
<feature type="region of interest" description="Disordered" evidence="1">
    <location>
        <begin position="618"/>
        <end position="662"/>
    </location>
</feature>
<feature type="region of interest" description="Disordered" evidence="1">
    <location>
        <begin position="207"/>
        <end position="602"/>
    </location>
</feature>
<feature type="region of interest" description="Disordered" evidence="1">
    <location>
        <begin position="33"/>
        <end position="95"/>
    </location>
</feature>
<feature type="compositionally biased region" description="Low complexity" evidence="1">
    <location>
        <begin position="514"/>
        <end position="528"/>
    </location>
</feature>
<feature type="compositionally biased region" description="Acidic residues" evidence="1">
    <location>
        <begin position="225"/>
        <end position="240"/>
    </location>
</feature>
<feature type="compositionally biased region" description="Polar residues" evidence="1">
    <location>
        <begin position="432"/>
        <end position="442"/>
    </location>
</feature>
<dbReference type="InterPro" id="IPR018392">
    <property type="entry name" value="LysM"/>
</dbReference>
<organism evidence="3 4">
    <name type="scientific">Pelagovum pacificum</name>
    <dbReference type="NCBI Taxonomy" id="2588711"/>
    <lineage>
        <taxon>Bacteria</taxon>
        <taxon>Pseudomonadati</taxon>
        <taxon>Pseudomonadota</taxon>
        <taxon>Alphaproteobacteria</taxon>
        <taxon>Rhodobacterales</taxon>
        <taxon>Paracoccaceae</taxon>
        <taxon>Pelagovum</taxon>
    </lineage>
</organism>
<feature type="compositionally biased region" description="Low complexity" evidence="1">
    <location>
        <begin position="621"/>
        <end position="631"/>
    </location>
</feature>
<dbReference type="Proteomes" id="UP000314011">
    <property type="component" value="Unassembled WGS sequence"/>
</dbReference>
<dbReference type="RefSeq" id="WP_140193129.1">
    <property type="nucleotide sequence ID" value="NZ_CP065915.1"/>
</dbReference>
<keyword evidence="4" id="KW-1185">Reference proteome</keyword>
<feature type="compositionally biased region" description="Low complexity" evidence="1">
    <location>
        <begin position="85"/>
        <end position="95"/>
    </location>
</feature>
<reference evidence="3 4" key="1">
    <citation type="submission" date="2019-06" db="EMBL/GenBank/DDBJ databases">
        <title>Genome of new Rhodobacteraceae sp. SM1903.</title>
        <authorList>
            <person name="Ren X."/>
        </authorList>
    </citation>
    <scope>NUCLEOTIDE SEQUENCE [LARGE SCALE GENOMIC DNA]</scope>
    <source>
        <strain evidence="3 4">SM1903</strain>
    </source>
</reference>
<dbReference type="InterPro" id="IPR052196">
    <property type="entry name" value="Bact_Kbp"/>
</dbReference>
<feature type="compositionally biased region" description="Low complexity" evidence="1">
    <location>
        <begin position="371"/>
        <end position="398"/>
    </location>
</feature>
<evidence type="ECO:0000256" key="1">
    <source>
        <dbReference type="SAM" id="MobiDB-lite"/>
    </source>
</evidence>
<dbReference type="PANTHER" id="PTHR34700:SF4">
    <property type="entry name" value="PHAGE-LIKE ELEMENT PBSX PROTEIN XKDP"/>
    <property type="match status" value="1"/>
</dbReference>
<feature type="compositionally biased region" description="Polar residues" evidence="1">
    <location>
        <begin position="467"/>
        <end position="478"/>
    </location>
</feature>
<feature type="domain" description="LysM" evidence="2">
    <location>
        <begin position="790"/>
        <end position="839"/>
    </location>
</feature>
<evidence type="ECO:0000313" key="4">
    <source>
        <dbReference type="Proteomes" id="UP000314011"/>
    </source>
</evidence>
<dbReference type="SMART" id="SM00257">
    <property type="entry name" value="LysM"/>
    <property type="match status" value="1"/>
</dbReference>
<feature type="compositionally biased region" description="Low complexity" evidence="1">
    <location>
        <begin position="591"/>
        <end position="602"/>
    </location>
</feature>
<dbReference type="CDD" id="cd00118">
    <property type="entry name" value="LysM"/>
    <property type="match status" value="1"/>
</dbReference>
<comment type="caution">
    <text evidence="3">The sequence shown here is derived from an EMBL/GenBank/DDBJ whole genome shotgun (WGS) entry which is preliminary data.</text>
</comment>
<feature type="compositionally biased region" description="Low complexity" evidence="1">
    <location>
        <begin position="46"/>
        <end position="70"/>
    </location>
</feature>
<evidence type="ECO:0000313" key="3">
    <source>
        <dbReference type="EMBL" id="TNY32452.1"/>
    </source>
</evidence>
<dbReference type="Pfam" id="PF01476">
    <property type="entry name" value="LysM"/>
    <property type="match status" value="1"/>
</dbReference>
<dbReference type="PROSITE" id="PS51782">
    <property type="entry name" value="LYSM"/>
    <property type="match status" value="1"/>
</dbReference>
<name>A0A5C5GCA8_9RHOB</name>
<feature type="compositionally biased region" description="Low complexity" evidence="1">
    <location>
        <begin position="565"/>
        <end position="583"/>
    </location>
</feature>
<dbReference type="InterPro" id="IPR036779">
    <property type="entry name" value="LysM_dom_sf"/>
</dbReference>
<dbReference type="Gene3D" id="3.10.350.10">
    <property type="entry name" value="LysM domain"/>
    <property type="match status" value="1"/>
</dbReference>
<accession>A0A5C5GCA8</accession>
<proteinExistence type="predicted"/>
<dbReference type="PANTHER" id="PTHR34700">
    <property type="entry name" value="POTASSIUM BINDING PROTEIN KBP"/>
    <property type="match status" value="1"/>
</dbReference>
<dbReference type="AlphaFoldDB" id="A0A5C5GCA8"/>
<dbReference type="OrthoDB" id="370541at2"/>
<feature type="compositionally biased region" description="Acidic residues" evidence="1">
    <location>
        <begin position="281"/>
        <end position="291"/>
    </location>
</feature>
<evidence type="ECO:0000259" key="2">
    <source>
        <dbReference type="PROSITE" id="PS51782"/>
    </source>
</evidence>